<feature type="compositionally biased region" description="Basic and acidic residues" evidence="3">
    <location>
        <begin position="866"/>
        <end position="875"/>
    </location>
</feature>
<dbReference type="InParanoid" id="B8MTT2"/>
<feature type="compositionally biased region" description="Polar residues" evidence="3">
    <location>
        <begin position="227"/>
        <end position="239"/>
    </location>
</feature>
<dbReference type="EMBL" id="EQ962660">
    <property type="protein sequence ID" value="EED12567.1"/>
    <property type="molecule type" value="Genomic_DNA"/>
</dbReference>
<evidence type="ECO:0000256" key="1">
    <source>
        <dbReference type="ARBA" id="ARBA00022750"/>
    </source>
</evidence>
<dbReference type="SUPFAM" id="SSF53098">
    <property type="entry name" value="Ribonuclease H-like"/>
    <property type="match status" value="1"/>
</dbReference>
<sequence length="1469" mass="167851">MKPFRGTPRDLEAWLIKWEEIMLQGKKKSMSFAQDTEDWASRFLEAIRPLDEAWVTSFEHSIDPKIDDKSLTYKDLSNGFRRLIPRLRTKRQSYIIKGSFATHLGKSDDSEEENEESLQRGRAVERGRRRSRSQSFEGGQRSGFAPDKRGGPEPTCPACGGMHFIDFCFYIFGYKAPQEFEPRLWLQQRADRWLNSNAPLAKEGQAPSQRKERSHSRSQSQERREPITQNTQNEVTFQGETASSCKSTCYIRMEKDLAALSINEYPLKHSALLDSGSSIHVFNEIERFVNFRKATAGDFLWAGTHQVPVLGYGEVDIEIHGLGGRLQILRLYNVAYCKDFVANLVSFQQLRKHGIWWDTRRGFDCLRNEKNQVLAYVKEREGQFVLEHIANDHPLVKMAFMIRRHRFNSWTVRKERKADAKRWHARLGHPGPQAIEHLATTTKGVLPLYSVKPVEGQKPDESYDEKKEILWNDLAGFIWDFYMTSHKSVEILETLKWFFEYLKKHHDVSPIKIEIDNEIFLHRPEIKEWLITKHVTIEPSTANNQGQNGATERSGGVIKDKARAMRNGAKLPTDLWSEIYRASIYLYNCTPKFMYNWKTPYNRFHTYVALQNGICIQDQKPQLAHLKVYGCKAYALTSEYQLKKNRLQRFNPRAWVGYLVGYDSTNVYRIWNPSTGRIVRARDVIFNEDEVFSGDIQDIKDDLLHVSVEELTILLNKIDIRVQSGEVEDNANFGDEMEDLVFDGNRHNDERMTTTGSVTGSGFEDSSQLDSDYPSGPSLMPGEGLLEGIDKYAYPTPPDTPPSALLAASITIVHENDLNLRQSSEHAAGTSTGGVRPRGSLVQEATTKEGPRGALDGVGTVRSRGSRAEFGDRPRGSPNLRDSMVGLREAHGRHILEDGPRGSLEKNGVGFREAPVKTVAAALTTQRGELNPWRFAFLAGTRHRQYEVNTVKFDHSVLVRDLPPAPKSHREVEKHPLGWLFEEAERDHLKSHDPSGSWTTVPIGKAKGKQILDCMWVYVYKQDKKGRLVKCKARLVVRGDQEKRDDTRDTYAATLAARSFRTFMAIAARFNLELKQYDTVNAFVNAILDEEIFMRMAPGYRESGKIYRLNKALYGLRRSPLLWQKELTSTLVELGFKTVPHEPCCMLKSGIILFFYVDDIVVAYKKSHQPEADSVMNQLRAKYKISGGGDLEWFLATYIDKIAKLADTRQTDDTPMAREELLPYEGMATYKSNHQYQRKVGSIMYVAVSTRPDVAFAVSRLSRFLSNPGPKHHQAANKVLCYLERHRAYALRLGGGEDYSVSTDASFADNTLDRWQANKQDTVTTSTTEAELLALAQGVKEGKYVLQLLLELEIRFRTPTLHVFCDNQQTLGLLEKDAPRLRTKLRHVDIHNHWVRQEVQKGDIQVHYMPIKDMIANGLTKALSKQEHQKFLNQIGVEDIDSYLTPQQKDMENPDIEELLSLNDVPDNL</sequence>
<dbReference type="eggNOG" id="KOG0017">
    <property type="taxonomic scope" value="Eukaryota"/>
</dbReference>
<dbReference type="OMA" id="HKEMRSW"/>
<keyword evidence="6" id="KW-1185">Reference proteome</keyword>
<dbReference type="HOGENOM" id="CLU_001650_18_1_1"/>
<proteinExistence type="predicted"/>
<dbReference type="VEuPathDB" id="FungiDB:TSTA_005970"/>
<keyword evidence="2" id="KW-0694">RNA-binding</keyword>
<evidence type="ECO:0000259" key="4">
    <source>
        <dbReference type="PROSITE" id="PS50994"/>
    </source>
</evidence>
<dbReference type="STRING" id="441959.B8MTT2"/>
<name>B8MTT2_TALSN</name>
<keyword evidence="1" id="KW-0645">Protease</keyword>
<keyword evidence="1" id="KW-0064">Aspartyl protease</keyword>
<dbReference type="GO" id="GO:0003723">
    <property type="term" value="F:RNA binding"/>
    <property type="evidence" value="ECO:0007669"/>
    <property type="project" value="UniProtKB-KW"/>
</dbReference>
<feature type="region of interest" description="Disordered" evidence="3">
    <location>
        <begin position="845"/>
        <end position="879"/>
    </location>
</feature>
<dbReference type="Pfam" id="PF25597">
    <property type="entry name" value="SH3_retrovirus"/>
    <property type="match status" value="1"/>
</dbReference>
<dbReference type="GO" id="GO:0004190">
    <property type="term" value="F:aspartic-type endopeptidase activity"/>
    <property type="evidence" value="ECO:0007669"/>
    <property type="project" value="UniProtKB-KW"/>
</dbReference>
<dbReference type="InterPro" id="IPR036397">
    <property type="entry name" value="RNaseH_sf"/>
</dbReference>
<feature type="domain" description="Integrase catalytic" evidence="4">
    <location>
        <begin position="413"/>
        <end position="608"/>
    </location>
</feature>
<accession>B8MTT2</accession>
<feature type="region of interest" description="Disordered" evidence="3">
    <location>
        <begin position="104"/>
        <end position="152"/>
    </location>
</feature>
<dbReference type="OrthoDB" id="4501190at2759"/>
<evidence type="ECO:0000256" key="3">
    <source>
        <dbReference type="SAM" id="MobiDB-lite"/>
    </source>
</evidence>
<dbReference type="Pfam" id="PF22936">
    <property type="entry name" value="Pol_BBD"/>
    <property type="match status" value="1"/>
</dbReference>
<dbReference type="PANTHER" id="PTHR11439">
    <property type="entry name" value="GAG-POL-RELATED RETROTRANSPOSON"/>
    <property type="match status" value="1"/>
</dbReference>
<dbReference type="InterPro" id="IPR043502">
    <property type="entry name" value="DNA/RNA_pol_sf"/>
</dbReference>
<dbReference type="InterPro" id="IPR012337">
    <property type="entry name" value="RNaseH-like_sf"/>
</dbReference>
<evidence type="ECO:0000313" key="6">
    <source>
        <dbReference type="Proteomes" id="UP000001745"/>
    </source>
</evidence>
<dbReference type="Pfam" id="PF07727">
    <property type="entry name" value="RVT_2"/>
    <property type="match status" value="1"/>
</dbReference>
<reference evidence="6" key="1">
    <citation type="journal article" date="2015" name="Genome Announc.">
        <title>Genome sequence of the AIDS-associated pathogen Penicillium marneffei (ATCC18224) and its near taxonomic relative Talaromyces stipitatus (ATCC10500).</title>
        <authorList>
            <person name="Nierman W.C."/>
            <person name="Fedorova-Abrams N.D."/>
            <person name="Andrianopoulos A."/>
        </authorList>
    </citation>
    <scope>NUCLEOTIDE SEQUENCE [LARGE SCALE GENOMIC DNA]</scope>
    <source>
        <strain evidence="6">ATCC 10500 / CBS 375.48 / QM 6759 / NRRL 1006</strain>
    </source>
</reference>
<feature type="region of interest" description="Disordered" evidence="3">
    <location>
        <begin position="754"/>
        <end position="773"/>
    </location>
</feature>
<feature type="compositionally biased region" description="Basic and acidic residues" evidence="3">
    <location>
        <begin position="117"/>
        <end position="126"/>
    </location>
</feature>
<evidence type="ECO:0000313" key="5">
    <source>
        <dbReference type="EMBL" id="EED12567.1"/>
    </source>
</evidence>
<dbReference type="InterPro" id="IPR054722">
    <property type="entry name" value="PolX-like_BBD"/>
</dbReference>
<dbReference type="RefSeq" id="XP_002488221.1">
    <property type="nucleotide sequence ID" value="XM_002488176.1"/>
</dbReference>
<feature type="compositionally biased region" description="Polar residues" evidence="3">
    <location>
        <begin position="754"/>
        <end position="770"/>
    </location>
</feature>
<organism evidence="5 6">
    <name type="scientific">Talaromyces stipitatus (strain ATCC 10500 / CBS 375.48 / QM 6759 / NRRL 1006)</name>
    <name type="common">Penicillium stipitatum</name>
    <dbReference type="NCBI Taxonomy" id="441959"/>
    <lineage>
        <taxon>Eukaryota</taxon>
        <taxon>Fungi</taxon>
        <taxon>Dikarya</taxon>
        <taxon>Ascomycota</taxon>
        <taxon>Pezizomycotina</taxon>
        <taxon>Eurotiomycetes</taxon>
        <taxon>Eurotiomycetidae</taxon>
        <taxon>Eurotiales</taxon>
        <taxon>Trichocomaceae</taxon>
        <taxon>Talaromyces</taxon>
        <taxon>Talaromyces sect. Talaromyces</taxon>
    </lineage>
</organism>
<keyword evidence="1" id="KW-0378">Hydrolase</keyword>
<protein>
    <recommendedName>
        <fullName evidence="4">Integrase catalytic domain-containing protein</fullName>
    </recommendedName>
</protein>
<dbReference type="PROSITE" id="PS50994">
    <property type="entry name" value="INTEGRASE"/>
    <property type="match status" value="1"/>
</dbReference>
<feature type="compositionally biased region" description="Low complexity" evidence="3">
    <location>
        <begin position="133"/>
        <end position="144"/>
    </location>
</feature>
<evidence type="ECO:0000256" key="2">
    <source>
        <dbReference type="ARBA" id="ARBA00022884"/>
    </source>
</evidence>
<dbReference type="Proteomes" id="UP000001745">
    <property type="component" value="Unassembled WGS sequence"/>
</dbReference>
<dbReference type="InterPro" id="IPR013103">
    <property type="entry name" value="RVT_2"/>
</dbReference>
<dbReference type="GO" id="GO:0005634">
    <property type="term" value="C:nucleus"/>
    <property type="evidence" value="ECO:0007669"/>
    <property type="project" value="UniProtKB-ARBA"/>
</dbReference>
<feature type="region of interest" description="Disordered" evidence="3">
    <location>
        <begin position="200"/>
        <end position="239"/>
    </location>
</feature>
<dbReference type="Gene3D" id="3.30.420.10">
    <property type="entry name" value="Ribonuclease H-like superfamily/Ribonuclease H"/>
    <property type="match status" value="1"/>
</dbReference>
<dbReference type="InterPro" id="IPR001584">
    <property type="entry name" value="Integrase_cat-core"/>
</dbReference>
<dbReference type="SUPFAM" id="SSF56672">
    <property type="entry name" value="DNA/RNA polymerases"/>
    <property type="match status" value="1"/>
</dbReference>
<gene>
    <name evidence="5" type="ORF">TSTA_005970</name>
</gene>
<dbReference type="GeneID" id="8105570"/>
<dbReference type="PhylomeDB" id="B8MTT2"/>
<dbReference type="CDD" id="cd09272">
    <property type="entry name" value="RNase_HI_RT_Ty1"/>
    <property type="match status" value="1"/>
</dbReference>
<dbReference type="InterPro" id="IPR057670">
    <property type="entry name" value="SH3_retrovirus"/>
</dbReference>
<dbReference type="GO" id="GO:0015074">
    <property type="term" value="P:DNA integration"/>
    <property type="evidence" value="ECO:0007669"/>
    <property type="project" value="InterPro"/>
</dbReference>
<dbReference type="PANTHER" id="PTHR11439:SF440">
    <property type="entry name" value="INTEGRASE CATALYTIC DOMAIN-CONTAINING PROTEIN"/>
    <property type="match status" value="1"/>
</dbReference>